<dbReference type="GO" id="GO:0004222">
    <property type="term" value="F:metalloendopeptidase activity"/>
    <property type="evidence" value="ECO:0007669"/>
    <property type="project" value="TreeGrafter"/>
</dbReference>
<dbReference type="CDD" id="cd12797">
    <property type="entry name" value="M23_peptidase"/>
    <property type="match status" value="1"/>
</dbReference>
<evidence type="ECO:0000313" key="3">
    <source>
        <dbReference type="Proteomes" id="UP001142175"/>
    </source>
</evidence>
<protein>
    <submittedName>
        <fullName evidence="2">Peptidoglycan DD-metalloendopeptidase family protein</fullName>
    </submittedName>
</protein>
<dbReference type="Proteomes" id="UP001142175">
    <property type="component" value="Unassembled WGS sequence"/>
</dbReference>
<dbReference type="InterPro" id="IPR016047">
    <property type="entry name" value="M23ase_b-sheet_dom"/>
</dbReference>
<dbReference type="SUPFAM" id="SSF51261">
    <property type="entry name" value="Duplicated hybrid motif"/>
    <property type="match status" value="1"/>
</dbReference>
<organism evidence="2 3">
    <name type="scientific">Aquiflexum gelatinilyticum</name>
    <dbReference type="NCBI Taxonomy" id="2961943"/>
    <lineage>
        <taxon>Bacteria</taxon>
        <taxon>Pseudomonadati</taxon>
        <taxon>Bacteroidota</taxon>
        <taxon>Cytophagia</taxon>
        <taxon>Cytophagales</taxon>
        <taxon>Cyclobacteriaceae</taxon>
        <taxon>Aquiflexum</taxon>
    </lineage>
</organism>
<sequence>MPSLENLLLDVSIFPVMGKWLDASNSIKMDFSPKNKELPTVDISNTETFNRYVFGLLEKAGKRFGHGGYFEHRVIYSRSAVFATQESDFRDIHMGVDIWGEAGTPVFAPLDAMVHSFHDNAGFGNYGPTIILQHKIKGTVFFSLYGHLAKSDLVHLKIGQAISKGEKFCHLGPFPENGDWPPHLHFQLMWDLMGNHGDFPGVCSHRDIDKFKTICPDPAIMIGH</sequence>
<dbReference type="EMBL" id="JANSUY010000021">
    <property type="protein sequence ID" value="MCR9016929.1"/>
    <property type="molecule type" value="Genomic_DNA"/>
</dbReference>
<comment type="caution">
    <text evidence="2">The sequence shown here is derived from an EMBL/GenBank/DDBJ whole genome shotgun (WGS) entry which is preliminary data.</text>
</comment>
<evidence type="ECO:0000313" key="2">
    <source>
        <dbReference type="EMBL" id="MCR9016929.1"/>
    </source>
</evidence>
<dbReference type="InterPro" id="IPR011055">
    <property type="entry name" value="Dup_hybrid_motif"/>
</dbReference>
<feature type="domain" description="M23ase beta-sheet core" evidence="1">
    <location>
        <begin position="92"/>
        <end position="190"/>
    </location>
</feature>
<dbReference type="AlphaFoldDB" id="A0A9X2P5W1"/>
<accession>A0A9X2P5W1</accession>
<dbReference type="PANTHER" id="PTHR21666">
    <property type="entry name" value="PEPTIDASE-RELATED"/>
    <property type="match status" value="1"/>
</dbReference>
<keyword evidence="3" id="KW-1185">Reference proteome</keyword>
<dbReference type="RefSeq" id="WP_258424774.1">
    <property type="nucleotide sequence ID" value="NZ_JANSUY010000021.1"/>
</dbReference>
<dbReference type="InterPro" id="IPR050570">
    <property type="entry name" value="Cell_wall_metabolism_enzyme"/>
</dbReference>
<proteinExistence type="predicted"/>
<dbReference type="PANTHER" id="PTHR21666:SF270">
    <property type="entry name" value="MUREIN HYDROLASE ACTIVATOR ENVC"/>
    <property type="match status" value="1"/>
</dbReference>
<dbReference type="Gene3D" id="2.70.70.10">
    <property type="entry name" value="Glucose Permease (Domain IIA)"/>
    <property type="match status" value="1"/>
</dbReference>
<dbReference type="Pfam" id="PF01551">
    <property type="entry name" value="Peptidase_M23"/>
    <property type="match status" value="1"/>
</dbReference>
<evidence type="ECO:0000259" key="1">
    <source>
        <dbReference type="Pfam" id="PF01551"/>
    </source>
</evidence>
<gene>
    <name evidence="2" type="ORF">NU887_17985</name>
</gene>
<reference evidence="2" key="1">
    <citation type="submission" date="2022-08" db="EMBL/GenBank/DDBJ databases">
        <authorList>
            <person name="Zhang D."/>
        </authorList>
    </citation>
    <scope>NUCLEOTIDE SEQUENCE</scope>
    <source>
        <strain evidence="2">XJ19-11</strain>
    </source>
</reference>
<name>A0A9X2P5W1_9BACT</name>